<proteinExistence type="predicted"/>
<evidence type="ECO:0000313" key="4">
    <source>
        <dbReference type="EMBL" id="RAM01897.1"/>
    </source>
</evidence>
<evidence type="ECO:0000313" key="3">
    <source>
        <dbReference type="EMBL" id="QBH13709.1"/>
    </source>
</evidence>
<reference evidence="4 5" key="1">
    <citation type="submission" date="2018-06" db="EMBL/GenBank/DDBJ databases">
        <title>Complete Genome Sequence of Desulfobacter hydrogenophilus (DSM3380).</title>
        <authorList>
            <person name="Marietou A."/>
            <person name="Schreiber L."/>
            <person name="Marshall I."/>
            <person name="Jorgensen B."/>
        </authorList>
    </citation>
    <scope>NUCLEOTIDE SEQUENCE [LARGE SCALE GENOMIC DNA]</scope>
    <source>
        <strain evidence="4 5">DSM 3380</strain>
    </source>
</reference>
<evidence type="ECO:0000256" key="1">
    <source>
        <dbReference type="SAM" id="Phobius"/>
    </source>
</evidence>
<dbReference type="RefSeq" id="WP_111956802.1">
    <property type="nucleotide sequence ID" value="NZ_CP036313.1"/>
</dbReference>
<name>A0A328FFU5_9BACT</name>
<dbReference type="EMBL" id="QLNI01000021">
    <property type="protein sequence ID" value="RAM01897.1"/>
    <property type="molecule type" value="Genomic_DNA"/>
</dbReference>
<organism evidence="4 5">
    <name type="scientific">Desulfobacter hydrogenophilus</name>
    <dbReference type="NCBI Taxonomy" id="2291"/>
    <lineage>
        <taxon>Bacteria</taxon>
        <taxon>Pseudomonadati</taxon>
        <taxon>Thermodesulfobacteriota</taxon>
        <taxon>Desulfobacteria</taxon>
        <taxon>Desulfobacterales</taxon>
        <taxon>Desulfobacteraceae</taxon>
        <taxon>Desulfobacter</taxon>
    </lineage>
</organism>
<dbReference type="Pfam" id="PF04892">
    <property type="entry name" value="VanZ"/>
    <property type="match status" value="1"/>
</dbReference>
<feature type="domain" description="VanZ-like" evidence="2">
    <location>
        <begin position="23"/>
        <end position="141"/>
    </location>
</feature>
<gene>
    <name evidence="4" type="ORF">DO021_11555</name>
    <name evidence="3" type="ORF">EYB58_12730</name>
</gene>
<dbReference type="AlphaFoldDB" id="A0A328FFU5"/>
<feature type="transmembrane region" description="Helical" evidence="1">
    <location>
        <begin position="127"/>
        <end position="144"/>
    </location>
</feature>
<feature type="transmembrane region" description="Helical" evidence="1">
    <location>
        <begin position="165"/>
        <end position="185"/>
    </location>
</feature>
<keyword evidence="1" id="KW-0472">Membrane</keyword>
<dbReference type="OrthoDB" id="5416796at2"/>
<keyword evidence="1" id="KW-0812">Transmembrane</keyword>
<feature type="transmembrane region" description="Helical" evidence="1">
    <location>
        <begin position="301"/>
        <end position="320"/>
    </location>
</feature>
<keyword evidence="6" id="KW-1185">Reference proteome</keyword>
<accession>A0A328FFU5</accession>
<protein>
    <submittedName>
        <fullName evidence="3">VanZ family protein</fullName>
    </submittedName>
</protein>
<reference evidence="3 6" key="2">
    <citation type="submission" date="2019-02" db="EMBL/GenBank/DDBJ databases">
        <title>Complete genome sequence of Desulfobacter hydrogenophilus AcRS1.</title>
        <authorList>
            <person name="Marietou A."/>
            <person name="Lund M.B."/>
            <person name="Marshall I.P.G."/>
            <person name="Schreiber L."/>
            <person name="Jorgensen B."/>
        </authorList>
    </citation>
    <scope>NUCLEOTIDE SEQUENCE [LARGE SCALE GENOMIC DNA]</scope>
    <source>
        <strain evidence="3 6">AcRS1</strain>
    </source>
</reference>
<dbReference type="InterPro" id="IPR006976">
    <property type="entry name" value="VanZ-like"/>
</dbReference>
<feature type="transmembrane region" description="Helical" evidence="1">
    <location>
        <begin position="213"/>
        <end position="235"/>
    </location>
</feature>
<sequence length="440" mass="48960">MGRLIQSSCKIHRNLLFGLGAGYAVLLIYASLMPFDFSFGNGWSGQYKFFWSYWPFNLGARISGSDVLSNLILYTPLGWMITVRLRLSNFNAVLSLAASGILCSLISFFVEMLQIATVSRVASASDWLLNTISGTAGSFLGLVAGKKMWISGIDWLKSRWQKKPVVIATLIFAGLTAADALSPFMPTILLKQVGRNFKRSIFSLDLGFAAHPWHWWMLKVGLVYGCLTLLFSSCLENKFRFLRLAQAVFVVGLFCLSLEVGKLFIVSRFFNAANVVSGWLGCIGGLGIGLLFGKLKNIEKLNWGIALILLYIFYLAWFPFDFNWRMELIPVRLPSVLKLLPLYDYAMGASLNHARLFVQNIFLPAMLVYLLKIRFGWFKQGGYGMWMAAFFCAVLGILQEGGQLFLASRHPSFTDIYCFAAGGCLGAVPGLCPGNIEMRG</sequence>
<feature type="transmembrane region" description="Helical" evidence="1">
    <location>
        <begin position="52"/>
        <end position="73"/>
    </location>
</feature>
<dbReference type="Proteomes" id="UP000248798">
    <property type="component" value="Unassembled WGS sequence"/>
</dbReference>
<feature type="transmembrane region" description="Helical" evidence="1">
    <location>
        <begin position="247"/>
        <end position="266"/>
    </location>
</feature>
<feature type="transmembrane region" description="Helical" evidence="1">
    <location>
        <begin position="93"/>
        <end position="115"/>
    </location>
</feature>
<evidence type="ECO:0000313" key="6">
    <source>
        <dbReference type="Proteomes" id="UP000293902"/>
    </source>
</evidence>
<feature type="transmembrane region" description="Helical" evidence="1">
    <location>
        <begin position="353"/>
        <end position="371"/>
    </location>
</feature>
<feature type="transmembrane region" description="Helical" evidence="1">
    <location>
        <begin position="12"/>
        <end position="32"/>
    </location>
</feature>
<evidence type="ECO:0000313" key="5">
    <source>
        <dbReference type="Proteomes" id="UP000248798"/>
    </source>
</evidence>
<evidence type="ECO:0000259" key="2">
    <source>
        <dbReference type="Pfam" id="PF04892"/>
    </source>
</evidence>
<feature type="transmembrane region" description="Helical" evidence="1">
    <location>
        <begin position="272"/>
        <end position="292"/>
    </location>
</feature>
<keyword evidence="1" id="KW-1133">Transmembrane helix</keyword>
<feature type="transmembrane region" description="Helical" evidence="1">
    <location>
        <begin position="383"/>
        <end position="406"/>
    </location>
</feature>
<dbReference type="EMBL" id="CP036313">
    <property type="protein sequence ID" value="QBH13709.1"/>
    <property type="molecule type" value="Genomic_DNA"/>
</dbReference>
<dbReference type="Proteomes" id="UP000293902">
    <property type="component" value="Chromosome"/>
</dbReference>